<feature type="compositionally biased region" description="Acidic residues" evidence="1">
    <location>
        <begin position="38"/>
        <end position="54"/>
    </location>
</feature>
<feature type="compositionally biased region" description="Acidic residues" evidence="1">
    <location>
        <begin position="66"/>
        <end position="114"/>
    </location>
</feature>
<feature type="compositionally biased region" description="Basic residues" evidence="1">
    <location>
        <begin position="1"/>
        <end position="13"/>
    </location>
</feature>
<comment type="caution">
    <text evidence="2">The sequence shown here is derived from an EMBL/GenBank/DDBJ whole genome shotgun (WGS) entry which is preliminary data.</text>
</comment>
<reference evidence="2 3" key="1">
    <citation type="journal article" date="2021" name="Environ. Microbiol.">
        <title>Gene family expansions and transcriptome signatures uncover fungal adaptations to wood decay.</title>
        <authorList>
            <person name="Hage H."/>
            <person name="Miyauchi S."/>
            <person name="Viragh M."/>
            <person name="Drula E."/>
            <person name="Min B."/>
            <person name="Chaduli D."/>
            <person name="Navarro D."/>
            <person name="Favel A."/>
            <person name="Norest M."/>
            <person name="Lesage-Meessen L."/>
            <person name="Balint B."/>
            <person name="Merenyi Z."/>
            <person name="de Eugenio L."/>
            <person name="Morin E."/>
            <person name="Martinez A.T."/>
            <person name="Baldrian P."/>
            <person name="Stursova M."/>
            <person name="Martinez M.J."/>
            <person name="Novotny C."/>
            <person name="Magnuson J.K."/>
            <person name="Spatafora J.W."/>
            <person name="Maurice S."/>
            <person name="Pangilinan J."/>
            <person name="Andreopoulos W."/>
            <person name="LaButti K."/>
            <person name="Hundley H."/>
            <person name="Na H."/>
            <person name="Kuo A."/>
            <person name="Barry K."/>
            <person name="Lipzen A."/>
            <person name="Henrissat B."/>
            <person name="Riley R."/>
            <person name="Ahrendt S."/>
            <person name="Nagy L.G."/>
            <person name="Grigoriev I.V."/>
            <person name="Martin F."/>
            <person name="Rosso M.N."/>
        </authorList>
    </citation>
    <scope>NUCLEOTIDE SEQUENCE [LARGE SCALE GENOMIC DNA]</scope>
    <source>
        <strain evidence="2 3">CIRM-BRFM 1785</strain>
    </source>
</reference>
<dbReference type="InterPro" id="IPR041078">
    <property type="entry name" value="Plavaka"/>
</dbReference>
<feature type="compositionally biased region" description="Basic and acidic residues" evidence="1">
    <location>
        <begin position="136"/>
        <end position="145"/>
    </location>
</feature>
<evidence type="ECO:0000313" key="3">
    <source>
        <dbReference type="Proteomes" id="UP000814176"/>
    </source>
</evidence>
<sequence length="922" mass="104548">MRRPTRRANHRRAAQSQSRSRSPESSQASSNDTRPAEEDNDDGDDQIAFEEDYSMGDLPFSRDDGEDRGEDGEDRGEDGEDRGNEADVDESSDDESSDEEAVGLDIIEPSDEVERDGRQLPSSMPDREGSASPNQDHVENDRAAEEAFLGHPPVGRGSAPGGLQPAAHEQIRQPPSYVVPFPGGKAGKPVPPGSGQASKPGYDTYAETVDPQSKNPYAPFASKMDWEIARWAKLRGSGSTAFSDLLAIPEVRERLGVSYKNSDQLNKIIDEKLPTRRPMFQRFEVAIGGERFEMFKRDVLECALALWGDAEHTPYLCVSPERHYADADHTQRLYHDFNTGEWWWATQTAYPVYLTIGNLPKEIRRKPSHRGQILLAYLPASRLQHIKNKAARRRALANVFHACLSMVLEPLRKAGVDGIEMTSGDGVVRRCHPILAVYVGDYPEQVLVTGTYTGQCPICKCPHDELGNYPRVCPYRDVDEVLDALHLFGTADYNHACEAAGIKPIQHPFWEHLPYDEVDARVKRLPPSHGMRVFHKGISGLSRVTGTEHKQIARFILGILVDVPLPRSDSAELISASKALLDFLYIAQYPVHSKMTLDALEHSLSEFHAHKGVFVKLGARVHFHIPKLHMLTHYVRAIKYFGTTDNYNTEATERLHIDFAKEAYRATNHKDEFPQMTKWLERREKVLQHADYGVRWRPPDMACTLHHLMTKYPSRKAVPVTELVSSEGYGATYLMPALARFLIEHNNPLLSRNEVEARAEYIRFPFTALPVFHKIKFRNIEHHGKETLDSIHARPRQQGRNNMRVGRVRVVFTLPQNVLPQLFSVVTTQGTRCPQHLAYIEWFSRFTRNPDTHTQMYRITALTGPDKIGSVVPLALLERSVHLFPKWGGPAPVHWTKENVLDQCKAYYLNQYKNPHDYYNLY</sequence>
<accession>A0ABQ8KC81</accession>
<dbReference type="Pfam" id="PF18759">
    <property type="entry name" value="Plavaka"/>
    <property type="match status" value="1"/>
</dbReference>
<keyword evidence="3" id="KW-1185">Reference proteome</keyword>
<name>A0ABQ8KC81_9APHY</name>
<organism evidence="2 3">
    <name type="scientific">Rhodofomes roseus</name>
    <dbReference type="NCBI Taxonomy" id="34475"/>
    <lineage>
        <taxon>Eukaryota</taxon>
        <taxon>Fungi</taxon>
        <taxon>Dikarya</taxon>
        <taxon>Basidiomycota</taxon>
        <taxon>Agaricomycotina</taxon>
        <taxon>Agaricomycetes</taxon>
        <taxon>Polyporales</taxon>
        <taxon>Rhodofomes</taxon>
    </lineage>
</organism>
<gene>
    <name evidence="2" type="ORF">C8Q71DRAFT_797434</name>
</gene>
<evidence type="ECO:0000313" key="2">
    <source>
        <dbReference type="EMBL" id="KAH9835183.1"/>
    </source>
</evidence>
<dbReference type="Proteomes" id="UP000814176">
    <property type="component" value="Unassembled WGS sequence"/>
</dbReference>
<dbReference type="RefSeq" id="XP_047777616.1">
    <property type="nucleotide sequence ID" value="XM_047925751.1"/>
</dbReference>
<dbReference type="EMBL" id="JADCUA010000013">
    <property type="protein sequence ID" value="KAH9835183.1"/>
    <property type="molecule type" value="Genomic_DNA"/>
</dbReference>
<feature type="compositionally biased region" description="Low complexity" evidence="1">
    <location>
        <begin position="14"/>
        <end position="30"/>
    </location>
</feature>
<protein>
    <submittedName>
        <fullName evidence="2">Uncharacterized protein</fullName>
    </submittedName>
</protein>
<evidence type="ECO:0000256" key="1">
    <source>
        <dbReference type="SAM" id="MobiDB-lite"/>
    </source>
</evidence>
<proteinExistence type="predicted"/>
<dbReference type="GeneID" id="72006483"/>
<feature type="region of interest" description="Disordered" evidence="1">
    <location>
        <begin position="1"/>
        <end position="216"/>
    </location>
</feature>